<feature type="region of interest" description="Disordered" evidence="1">
    <location>
        <begin position="22"/>
        <end position="59"/>
    </location>
</feature>
<evidence type="ECO:0000256" key="1">
    <source>
        <dbReference type="SAM" id="MobiDB-lite"/>
    </source>
</evidence>
<sequence length="254" mass="28052">MATGSGGTTMHESHLEAAATYHHQQLQRGRGGGHGPGKEQRFGKHYGGQSSRLQHIPLQESRVEVRIDDYRRDQRAINHAIRLQHGGQHHQQGSDQHQQHFDRDSGESWKNHPGQRSAGANDIIQNKNRPFEGSITGQVSDTDSEEGASCGPRSPCLEPNGLFPLNGNCCGFVSCANCRPYTQRAALGVHKITPAQTGHRIIKDNCTMGHHIKIHRTRIRHIKVDITYLISAVTMAEALKGIEDPAGSMHQPQK</sequence>
<proteinExistence type="predicted"/>
<dbReference type="InParanoid" id="A0A1V9XW48"/>
<reference evidence="2 3" key="1">
    <citation type="journal article" date="2017" name="Gigascience">
        <title>Draft genome of the honey bee ectoparasitic mite, Tropilaelaps mercedesae, is shaped by the parasitic life history.</title>
        <authorList>
            <person name="Dong X."/>
            <person name="Armstrong S.D."/>
            <person name="Xia D."/>
            <person name="Makepeace B.L."/>
            <person name="Darby A.C."/>
            <person name="Kadowaki T."/>
        </authorList>
    </citation>
    <scope>NUCLEOTIDE SEQUENCE [LARGE SCALE GENOMIC DNA]</scope>
    <source>
        <strain evidence="2">Wuxi-XJTLU</strain>
    </source>
</reference>
<keyword evidence="3" id="KW-1185">Reference proteome</keyword>
<organism evidence="2 3">
    <name type="scientific">Tropilaelaps mercedesae</name>
    <dbReference type="NCBI Taxonomy" id="418985"/>
    <lineage>
        <taxon>Eukaryota</taxon>
        <taxon>Metazoa</taxon>
        <taxon>Ecdysozoa</taxon>
        <taxon>Arthropoda</taxon>
        <taxon>Chelicerata</taxon>
        <taxon>Arachnida</taxon>
        <taxon>Acari</taxon>
        <taxon>Parasitiformes</taxon>
        <taxon>Mesostigmata</taxon>
        <taxon>Gamasina</taxon>
        <taxon>Dermanyssoidea</taxon>
        <taxon>Laelapidae</taxon>
        <taxon>Tropilaelaps</taxon>
    </lineage>
</organism>
<feature type="compositionally biased region" description="Low complexity" evidence="1">
    <location>
        <begin position="84"/>
        <end position="96"/>
    </location>
</feature>
<name>A0A1V9XW48_9ACAR</name>
<dbReference type="EMBL" id="MNPL01003137">
    <property type="protein sequence ID" value="OQR77725.1"/>
    <property type="molecule type" value="Genomic_DNA"/>
</dbReference>
<dbReference type="AlphaFoldDB" id="A0A1V9XW48"/>
<dbReference type="Proteomes" id="UP000192247">
    <property type="component" value="Unassembled WGS sequence"/>
</dbReference>
<feature type="region of interest" description="Disordered" evidence="1">
    <location>
        <begin position="84"/>
        <end position="151"/>
    </location>
</feature>
<dbReference type="OrthoDB" id="6493176at2759"/>
<comment type="caution">
    <text evidence="2">The sequence shown here is derived from an EMBL/GenBank/DDBJ whole genome shotgun (WGS) entry which is preliminary data.</text>
</comment>
<accession>A0A1V9XW48</accession>
<gene>
    <name evidence="2" type="ORF">BIW11_02864</name>
</gene>
<protein>
    <submittedName>
        <fullName evidence="2">Uncharacterized protein</fullName>
    </submittedName>
</protein>
<evidence type="ECO:0000313" key="3">
    <source>
        <dbReference type="Proteomes" id="UP000192247"/>
    </source>
</evidence>
<feature type="compositionally biased region" description="Basic and acidic residues" evidence="1">
    <location>
        <begin position="97"/>
        <end position="110"/>
    </location>
</feature>
<evidence type="ECO:0000313" key="2">
    <source>
        <dbReference type="EMBL" id="OQR77725.1"/>
    </source>
</evidence>